<keyword evidence="1" id="KW-0479">Metal-binding</keyword>
<evidence type="ECO:0008006" key="4">
    <source>
        <dbReference type="Google" id="ProtNLM"/>
    </source>
</evidence>
<dbReference type="PANTHER" id="PTHR45811">
    <property type="entry name" value="COPPER TRANSPORT PROTEIN FAMILY-RELATED"/>
    <property type="match status" value="1"/>
</dbReference>
<keyword evidence="3" id="KW-1185">Reference proteome</keyword>
<reference evidence="2 3" key="1">
    <citation type="journal article" date="2021" name="Commun. Biol.">
        <title>The genome of Shorea leprosula (Dipterocarpaceae) highlights the ecological relevance of drought in aseasonal tropical rainforests.</title>
        <authorList>
            <person name="Ng K.K.S."/>
            <person name="Kobayashi M.J."/>
            <person name="Fawcett J.A."/>
            <person name="Hatakeyama M."/>
            <person name="Paape T."/>
            <person name="Ng C.H."/>
            <person name="Ang C.C."/>
            <person name="Tnah L.H."/>
            <person name="Lee C.T."/>
            <person name="Nishiyama T."/>
            <person name="Sese J."/>
            <person name="O'Brien M.J."/>
            <person name="Copetti D."/>
            <person name="Mohd Noor M.I."/>
            <person name="Ong R.C."/>
            <person name="Putra M."/>
            <person name="Sireger I.Z."/>
            <person name="Indrioko S."/>
            <person name="Kosugi Y."/>
            <person name="Izuno A."/>
            <person name="Isagi Y."/>
            <person name="Lee S.L."/>
            <person name="Shimizu K.K."/>
        </authorList>
    </citation>
    <scope>NUCLEOTIDE SEQUENCE [LARGE SCALE GENOMIC DNA]</scope>
    <source>
        <strain evidence="2">214</strain>
    </source>
</reference>
<accession>A0AAV5L2Q9</accession>
<dbReference type="Gene3D" id="3.30.70.100">
    <property type="match status" value="1"/>
</dbReference>
<dbReference type="Proteomes" id="UP001054252">
    <property type="component" value="Unassembled WGS sequence"/>
</dbReference>
<name>A0AAV5L2Q9_9ROSI</name>
<sequence>MDMKNRKLTLTGSVDPVLVVKKLRKTYSTDIVSVGPAK</sequence>
<protein>
    <recommendedName>
        <fullName evidence="4">HMA domain-containing protein</fullName>
    </recommendedName>
</protein>
<evidence type="ECO:0000313" key="2">
    <source>
        <dbReference type="EMBL" id="GKV31226.1"/>
    </source>
</evidence>
<dbReference type="AlphaFoldDB" id="A0AAV5L2Q9"/>
<dbReference type="PANTHER" id="PTHR45811:SF49">
    <property type="entry name" value="OS04G0667600 PROTEIN"/>
    <property type="match status" value="1"/>
</dbReference>
<dbReference type="GO" id="GO:0046872">
    <property type="term" value="F:metal ion binding"/>
    <property type="evidence" value="ECO:0007669"/>
    <property type="project" value="UniProtKB-KW"/>
</dbReference>
<evidence type="ECO:0000313" key="3">
    <source>
        <dbReference type="Proteomes" id="UP001054252"/>
    </source>
</evidence>
<dbReference type="InterPro" id="IPR051863">
    <property type="entry name" value="HIPP"/>
</dbReference>
<proteinExistence type="predicted"/>
<evidence type="ECO:0000256" key="1">
    <source>
        <dbReference type="ARBA" id="ARBA00022723"/>
    </source>
</evidence>
<dbReference type="EMBL" id="BPVZ01000090">
    <property type="protein sequence ID" value="GKV31226.1"/>
    <property type="molecule type" value="Genomic_DNA"/>
</dbReference>
<organism evidence="2 3">
    <name type="scientific">Rubroshorea leprosula</name>
    <dbReference type="NCBI Taxonomy" id="152421"/>
    <lineage>
        <taxon>Eukaryota</taxon>
        <taxon>Viridiplantae</taxon>
        <taxon>Streptophyta</taxon>
        <taxon>Embryophyta</taxon>
        <taxon>Tracheophyta</taxon>
        <taxon>Spermatophyta</taxon>
        <taxon>Magnoliopsida</taxon>
        <taxon>eudicotyledons</taxon>
        <taxon>Gunneridae</taxon>
        <taxon>Pentapetalae</taxon>
        <taxon>rosids</taxon>
        <taxon>malvids</taxon>
        <taxon>Malvales</taxon>
        <taxon>Dipterocarpaceae</taxon>
        <taxon>Rubroshorea</taxon>
    </lineage>
</organism>
<gene>
    <name evidence="2" type="ORF">SLEP1_g39938</name>
</gene>
<comment type="caution">
    <text evidence="2">The sequence shown here is derived from an EMBL/GenBank/DDBJ whole genome shotgun (WGS) entry which is preliminary data.</text>
</comment>